<gene>
    <name evidence="2" type="ORF">H7313_10615</name>
</gene>
<evidence type="ECO:0000313" key="2">
    <source>
        <dbReference type="EMBL" id="MBC2889786.1"/>
    </source>
</evidence>
<feature type="domain" description="SpoVT-AbrB" evidence="1">
    <location>
        <begin position="6"/>
        <end position="52"/>
    </location>
</feature>
<accession>A0A842JFP6</accession>
<reference evidence="2 3" key="1">
    <citation type="submission" date="2020-08" db="EMBL/GenBank/DDBJ databases">
        <authorList>
            <person name="Liu C."/>
            <person name="Sun Q."/>
        </authorList>
    </citation>
    <scope>NUCLEOTIDE SEQUENCE [LARGE SCALE GENOMIC DNA]</scope>
    <source>
        <strain evidence="2 3">N22</strain>
    </source>
</reference>
<dbReference type="EMBL" id="JACMSE010000007">
    <property type="protein sequence ID" value="MBC2889786.1"/>
    <property type="molecule type" value="Genomic_DNA"/>
</dbReference>
<dbReference type="AlphaFoldDB" id="A0A842JFP6"/>
<evidence type="ECO:0000259" key="1">
    <source>
        <dbReference type="SMART" id="SM00966"/>
    </source>
</evidence>
<sequence length="95" mass="10640">MATTIAPWGNSEAVRIPRDVLRSAGLRRGDQVSFEVNRSGRIEIVPQKRQHRCVEPARGVTFDSLFEGYEGGRLENGDAWPSDDLVGAEWDAWAR</sequence>
<dbReference type="SMART" id="SM00966">
    <property type="entry name" value="SpoVT_AbrB"/>
    <property type="match status" value="1"/>
</dbReference>
<proteinExistence type="predicted"/>
<dbReference type="Proteomes" id="UP000587396">
    <property type="component" value="Unassembled WGS sequence"/>
</dbReference>
<dbReference type="Gene3D" id="2.10.260.10">
    <property type="match status" value="1"/>
</dbReference>
<keyword evidence="3" id="KW-1185">Reference proteome</keyword>
<protein>
    <submittedName>
        <fullName evidence="2">AbrB/MazE/SpoVT family DNA-binding domain-containing protein</fullName>
    </submittedName>
</protein>
<dbReference type="Pfam" id="PF04014">
    <property type="entry name" value="MazE_antitoxin"/>
    <property type="match status" value="1"/>
</dbReference>
<dbReference type="RefSeq" id="WP_185905563.1">
    <property type="nucleotide sequence ID" value="NZ_JACMSE010000007.1"/>
</dbReference>
<dbReference type="GO" id="GO:0003677">
    <property type="term" value="F:DNA binding"/>
    <property type="evidence" value="ECO:0007669"/>
    <property type="project" value="UniProtKB-KW"/>
</dbReference>
<evidence type="ECO:0000313" key="3">
    <source>
        <dbReference type="Proteomes" id="UP000587396"/>
    </source>
</evidence>
<organism evidence="2 3">
    <name type="scientific">Gordonibacter massiliensis</name>
    <name type="common">ex Traore et al. 2017</name>
    <dbReference type="NCBI Taxonomy" id="1841863"/>
    <lineage>
        <taxon>Bacteria</taxon>
        <taxon>Bacillati</taxon>
        <taxon>Actinomycetota</taxon>
        <taxon>Coriobacteriia</taxon>
        <taxon>Eggerthellales</taxon>
        <taxon>Eggerthellaceae</taxon>
        <taxon>Gordonibacter</taxon>
    </lineage>
</organism>
<comment type="caution">
    <text evidence="2">The sequence shown here is derived from an EMBL/GenBank/DDBJ whole genome shotgun (WGS) entry which is preliminary data.</text>
</comment>
<keyword evidence="2" id="KW-0238">DNA-binding</keyword>
<name>A0A842JFP6_9ACTN</name>
<dbReference type="InterPro" id="IPR037914">
    <property type="entry name" value="SpoVT-AbrB_sf"/>
</dbReference>
<dbReference type="SUPFAM" id="SSF89447">
    <property type="entry name" value="AbrB/MazE/MraZ-like"/>
    <property type="match status" value="1"/>
</dbReference>
<dbReference type="InterPro" id="IPR007159">
    <property type="entry name" value="SpoVT-AbrB_dom"/>
</dbReference>